<keyword evidence="8" id="KW-1185">Reference proteome</keyword>
<gene>
    <name evidence="7" type="ORF">GCM10011354_26520</name>
</gene>
<keyword evidence="3" id="KW-0804">Transcription</keyword>
<dbReference type="InterPro" id="IPR054129">
    <property type="entry name" value="DesT_TetR_C"/>
</dbReference>
<accession>A0A8J3EVE0</accession>
<dbReference type="InterPro" id="IPR036271">
    <property type="entry name" value="Tet_transcr_reg_TetR-rel_C_sf"/>
</dbReference>
<feature type="region of interest" description="Disordered" evidence="5">
    <location>
        <begin position="200"/>
        <end position="219"/>
    </location>
</feature>
<dbReference type="Gene3D" id="1.10.357.10">
    <property type="entry name" value="Tetracycline Repressor, domain 2"/>
    <property type="match status" value="1"/>
</dbReference>
<dbReference type="InterPro" id="IPR050109">
    <property type="entry name" value="HTH-type_TetR-like_transc_reg"/>
</dbReference>
<name>A0A8J3EVE0_9ACTN</name>
<evidence type="ECO:0000256" key="3">
    <source>
        <dbReference type="ARBA" id="ARBA00023163"/>
    </source>
</evidence>
<dbReference type="PANTHER" id="PTHR30055:SF227">
    <property type="entry name" value="TRANSCRIPTIONAL REGULATORY PROTEIN (PROBABLY TETR-FAMILY)-RELATED"/>
    <property type="match status" value="1"/>
</dbReference>
<dbReference type="Pfam" id="PF00440">
    <property type="entry name" value="TetR_N"/>
    <property type="match status" value="1"/>
</dbReference>
<dbReference type="GO" id="GO:0000976">
    <property type="term" value="F:transcription cis-regulatory region binding"/>
    <property type="evidence" value="ECO:0007669"/>
    <property type="project" value="TreeGrafter"/>
</dbReference>
<organism evidence="7 8">
    <name type="scientific">Egicoccus halophilus</name>
    <dbReference type="NCBI Taxonomy" id="1670830"/>
    <lineage>
        <taxon>Bacteria</taxon>
        <taxon>Bacillati</taxon>
        <taxon>Actinomycetota</taxon>
        <taxon>Nitriliruptoria</taxon>
        <taxon>Egicoccales</taxon>
        <taxon>Egicoccaceae</taxon>
        <taxon>Egicoccus</taxon>
    </lineage>
</organism>
<dbReference type="GO" id="GO:0045892">
    <property type="term" value="P:negative regulation of DNA-templated transcription"/>
    <property type="evidence" value="ECO:0007669"/>
    <property type="project" value="UniProtKB-ARBA"/>
</dbReference>
<dbReference type="PRINTS" id="PR00455">
    <property type="entry name" value="HTHTETR"/>
</dbReference>
<keyword evidence="2 4" id="KW-0238">DNA-binding</keyword>
<dbReference type="PANTHER" id="PTHR30055">
    <property type="entry name" value="HTH-TYPE TRANSCRIPTIONAL REGULATOR RUTR"/>
    <property type="match status" value="1"/>
</dbReference>
<reference evidence="7" key="2">
    <citation type="submission" date="2020-09" db="EMBL/GenBank/DDBJ databases">
        <authorList>
            <person name="Sun Q."/>
            <person name="Zhou Y."/>
        </authorList>
    </citation>
    <scope>NUCLEOTIDE SEQUENCE</scope>
    <source>
        <strain evidence="7">CGMCC 1.14988</strain>
    </source>
</reference>
<dbReference type="FunFam" id="1.10.10.60:FF:000141">
    <property type="entry name" value="TetR family transcriptional regulator"/>
    <property type="match status" value="1"/>
</dbReference>
<evidence type="ECO:0000256" key="5">
    <source>
        <dbReference type="SAM" id="MobiDB-lite"/>
    </source>
</evidence>
<dbReference type="Proteomes" id="UP000650511">
    <property type="component" value="Unassembled WGS sequence"/>
</dbReference>
<evidence type="ECO:0000259" key="6">
    <source>
        <dbReference type="PROSITE" id="PS50977"/>
    </source>
</evidence>
<evidence type="ECO:0000256" key="4">
    <source>
        <dbReference type="PROSITE-ProRule" id="PRU00335"/>
    </source>
</evidence>
<dbReference type="PROSITE" id="PS50977">
    <property type="entry name" value="HTH_TETR_2"/>
    <property type="match status" value="1"/>
</dbReference>
<evidence type="ECO:0000256" key="2">
    <source>
        <dbReference type="ARBA" id="ARBA00023125"/>
    </source>
</evidence>
<dbReference type="AlphaFoldDB" id="A0A8J3EVE0"/>
<protein>
    <submittedName>
        <fullName evidence="7">TetR family transcriptional regulator</fullName>
    </submittedName>
</protein>
<keyword evidence="1" id="KW-0805">Transcription regulation</keyword>
<sequence>MTTVRRVRMAAPERREQLIDVARSVFAERGYRGAAIEEIADRAGVSKPVVYQHFGGKEGLYAVVVDREVQRLTRAIAGSFEAVHPRLVAESAAEAFLTYIEDHEDGFRVLVRDAPVGASDGTLASVLDDVAVRAERLLVDEFGERGFDEDTAPMYARMLVGAVALVGEWWLEVREPPREVVAAHVVNLLWNGLRHLDATPAPDRRVPRTHQVGEQERPA</sequence>
<dbReference type="SUPFAM" id="SSF48498">
    <property type="entry name" value="Tetracyclin repressor-like, C-terminal domain"/>
    <property type="match status" value="1"/>
</dbReference>
<reference evidence="7" key="1">
    <citation type="journal article" date="2014" name="Int. J. Syst. Evol. Microbiol.">
        <title>Complete genome sequence of Corynebacterium casei LMG S-19264T (=DSM 44701T), isolated from a smear-ripened cheese.</title>
        <authorList>
            <consortium name="US DOE Joint Genome Institute (JGI-PGF)"/>
            <person name="Walter F."/>
            <person name="Albersmeier A."/>
            <person name="Kalinowski J."/>
            <person name="Ruckert C."/>
        </authorList>
    </citation>
    <scope>NUCLEOTIDE SEQUENCE</scope>
    <source>
        <strain evidence="7">CGMCC 1.14988</strain>
    </source>
</reference>
<dbReference type="InterPro" id="IPR001647">
    <property type="entry name" value="HTH_TetR"/>
</dbReference>
<dbReference type="EMBL" id="BMHA01000010">
    <property type="protein sequence ID" value="GGI07926.1"/>
    <property type="molecule type" value="Genomic_DNA"/>
</dbReference>
<dbReference type="Pfam" id="PF21943">
    <property type="entry name" value="TetR_C_46"/>
    <property type="match status" value="1"/>
</dbReference>
<evidence type="ECO:0000313" key="8">
    <source>
        <dbReference type="Proteomes" id="UP000650511"/>
    </source>
</evidence>
<feature type="domain" description="HTH tetR-type" evidence="6">
    <location>
        <begin position="12"/>
        <end position="72"/>
    </location>
</feature>
<dbReference type="RefSeq" id="WP_205745459.1">
    <property type="nucleotide sequence ID" value="NZ_BMHA01000010.1"/>
</dbReference>
<feature type="DNA-binding region" description="H-T-H motif" evidence="4">
    <location>
        <begin position="35"/>
        <end position="54"/>
    </location>
</feature>
<evidence type="ECO:0000313" key="7">
    <source>
        <dbReference type="EMBL" id="GGI07926.1"/>
    </source>
</evidence>
<dbReference type="SUPFAM" id="SSF46689">
    <property type="entry name" value="Homeodomain-like"/>
    <property type="match status" value="1"/>
</dbReference>
<comment type="caution">
    <text evidence="7">The sequence shown here is derived from an EMBL/GenBank/DDBJ whole genome shotgun (WGS) entry which is preliminary data.</text>
</comment>
<proteinExistence type="predicted"/>
<dbReference type="InterPro" id="IPR009057">
    <property type="entry name" value="Homeodomain-like_sf"/>
</dbReference>
<dbReference type="GO" id="GO:0003700">
    <property type="term" value="F:DNA-binding transcription factor activity"/>
    <property type="evidence" value="ECO:0007669"/>
    <property type="project" value="TreeGrafter"/>
</dbReference>
<evidence type="ECO:0000256" key="1">
    <source>
        <dbReference type="ARBA" id="ARBA00023015"/>
    </source>
</evidence>